<dbReference type="InterPro" id="IPR000182">
    <property type="entry name" value="GNAT_dom"/>
</dbReference>
<evidence type="ECO:0000259" key="2">
    <source>
        <dbReference type="PROSITE" id="PS51186"/>
    </source>
</evidence>
<evidence type="ECO:0000313" key="3">
    <source>
        <dbReference type="EMBL" id="PWD50141.1"/>
    </source>
</evidence>
<dbReference type="PROSITE" id="PS51186">
    <property type="entry name" value="GNAT"/>
    <property type="match status" value="2"/>
</dbReference>
<dbReference type="Gene3D" id="3.40.630.30">
    <property type="match status" value="1"/>
</dbReference>
<dbReference type="PANTHER" id="PTHR43617">
    <property type="entry name" value="L-AMINO ACID N-ACETYLTRANSFERASE"/>
    <property type="match status" value="1"/>
</dbReference>
<reference evidence="3 4" key="1">
    <citation type="submission" date="2018-03" db="EMBL/GenBank/DDBJ databases">
        <title>Genome assembly of novel Miniimonas species PCH200.</title>
        <authorList>
            <person name="Thakur V."/>
            <person name="Kumar V."/>
            <person name="Singh D."/>
        </authorList>
    </citation>
    <scope>NUCLEOTIDE SEQUENCE [LARGE SCALE GENOMIC DNA]</scope>
    <source>
        <strain evidence="3 4">PCH200</strain>
    </source>
</reference>
<proteinExistence type="predicted"/>
<name>A0A2U1ZT54_9MICO</name>
<evidence type="ECO:0000256" key="1">
    <source>
        <dbReference type="SAM" id="MobiDB-lite"/>
    </source>
</evidence>
<gene>
    <name evidence="3" type="ORF">C8046_05130</name>
</gene>
<feature type="compositionally biased region" description="Basic residues" evidence="1">
    <location>
        <begin position="1"/>
        <end position="15"/>
    </location>
</feature>
<comment type="caution">
    <text evidence="3">The sequence shown here is derived from an EMBL/GenBank/DDBJ whole genome shotgun (WGS) entry which is preliminary data.</text>
</comment>
<dbReference type="Pfam" id="PF00583">
    <property type="entry name" value="Acetyltransf_1"/>
    <property type="match status" value="1"/>
</dbReference>
<accession>A0A2U1ZT54</accession>
<dbReference type="GO" id="GO:0016747">
    <property type="term" value="F:acyltransferase activity, transferring groups other than amino-acyl groups"/>
    <property type="evidence" value="ECO:0007669"/>
    <property type="project" value="InterPro"/>
</dbReference>
<dbReference type="SUPFAM" id="SSF55729">
    <property type="entry name" value="Acyl-CoA N-acyltransferases (Nat)"/>
    <property type="match status" value="2"/>
</dbReference>
<protein>
    <submittedName>
        <fullName evidence="3">GNAT family N-acetyltransferase</fullName>
    </submittedName>
</protein>
<organism evidence="3 4">
    <name type="scientific">Serinibacter arcticus</name>
    <dbReference type="NCBI Taxonomy" id="1655435"/>
    <lineage>
        <taxon>Bacteria</taxon>
        <taxon>Bacillati</taxon>
        <taxon>Actinomycetota</taxon>
        <taxon>Actinomycetes</taxon>
        <taxon>Micrococcales</taxon>
        <taxon>Beutenbergiaceae</taxon>
        <taxon>Serinibacter</taxon>
    </lineage>
</organism>
<keyword evidence="4" id="KW-1185">Reference proteome</keyword>
<feature type="domain" description="N-acetyltransferase" evidence="2">
    <location>
        <begin position="69"/>
        <end position="223"/>
    </location>
</feature>
<feature type="region of interest" description="Disordered" evidence="1">
    <location>
        <begin position="1"/>
        <end position="45"/>
    </location>
</feature>
<dbReference type="InterPro" id="IPR050276">
    <property type="entry name" value="MshD_Acetyltransferase"/>
</dbReference>
<dbReference type="EMBL" id="PYHR01000002">
    <property type="protein sequence ID" value="PWD50141.1"/>
    <property type="molecule type" value="Genomic_DNA"/>
</dbReference>
<evidence type="ECO:0000313" key="4">
    <source>
        <dbReference type="Proteomes" id="UP000245166"/>
    </source>
</evidence>
<feature type="domain" description="N-acetyltransferase" evidence="2">
    <location>
        <begin position="235"/>
        <end position="385"/>
    </location>
</feature>
<sequence length="385" mass="41246">MVRGGHGRGLGRRCHPHDATGWAPGGGLRKKPGGRRPVPSYDGRMSTLPAVRDRVAAVDLPVLNHPDVVRWRAATLEDAPAITRAQKAMDAVDHPDWTTPLEDVVDELSSSHVDLASDTILALGADGDVVAWGLTDLSPGRATRVQVYLTGGVVPAFRGRGLGRVLLAWQLARGQQLLATCPEQLPAWLQVSLDERNTTGLALAERAGLTVRRWFTSMDRDLAAPVQDVPVPDGVAIVAYSADRAEDARVARNDSFRDHWGSQPSQPERWQQFVGGTYFRPDLSQLAVDGEGRILGFALCTVTPEDFEVQGYTSSYIGVLGVVREARGRGIAPAILQAVLRATAGAGLERVVLDVDTASPTGALGLYERSGFVASSRSTTVAIDL</sequence>
<dbReference type="Proteomes" id="UP000245166">
    <property type="component" value="Unassembled WGS sequence"/>
</dbReference>
<dbReference type="AlphaFoldDB" id="A0A2U1ZT54"/>
<dbReference type="InterPro" id="IPR016181">
    <property type="entry name" value="Acyl_CoA_acyltransferase"/>
</dbReference>
<dbReference type="CDD" id="cd04301">
    <property type="entry name" value="NAT_SF"/>
    <property type="match status" value="1"/>
</dbReference>